<dbReference type="Proteomes" id="UP001628192">
    <property type="component" value="Unassembled WGS sequence"/>
</dbReference>
<gene>
    <name evidence="1" type="ORF">Defa_10840</name>
</gene>
<accession>A0ABQ0E743</accession>
<name>A0ABQ0E743_9BACT</name>
<organism evidence="1 2">
    <name type="scientific">Desulfovibrio falkowii</name>
    <dbReference type="NCBI Taxonomy" id="3136602"/>
    <lineage>
        <taxon>Bacteria</taxon>
        <taxon>Pseudomonadati</taxon>
        <taxon>Thermodesulfobacteriota</taxon>
        <taxon>Desulfovibrionia</taxon>
        <taxon>Desulfovibrionales</taxon>
        <taxon>Desulfovibrionaceae</taxon>
        <taxon>Desulfovibrio</taxon>
    </lineage>
</organism>
<reference evidence="1 2" key="1">
    <citation type="journal article" date="2025" name="Int. J. Syst. Evol. Microbiol.">
        <title>Desulfovibrio falkowii sp. nov., Porphyromonas miyakawae sp. nov., Mediterraneibacter flintii sp. nov. and Owariibacterium komagatae gen. nov., sp. nov., isolated from human faeces.</title>
        <authorList>
            <person name="Hamaguchi T."/>
            <person name="Ohara M."/>
            <person name="Hisatomi A."/>
            <person name="Sekiguchi K."/>
            <person name="Takeda J.I."/>
            <person name="Ueyama J."/>
            <person name="Ito M."/>
            <person name="Nishiwaki H."/>
            <person name="Ogi T."/>
            <person name="Hirayama M."/>
            <person name="Ohkuma M."/>
            <person name="Sakamoto M."/>
            <person name="Ohno K."/>
        </authorList>
    </citation>
    <scope>NUCLEOTIDE SEQUENCE [LARGE SCALE GENOMIC DNA]</scope>
    <source>
        <strain evidence="1 2">13CB8C</strain>
    </source>
</reference>
<comment type="caution">
    <text evidence="1">The sequence shown here is derived from an EMBL/GenBank/DDBJ whole genome shotgun (WGS) entry which is preliminary data.</text>
</comment>
<evidence type="ECO:0000313" key="1">
    <source>
        <dbReference type="EMBL" id="GAB1253597.1"/>
    </source>
</evidence>
<dbReference type="EMBL" id="BAAFSG010000001">
    <property type="protein sequence ID" value="GAB1253597.1"/>
    <property type="molecule type" value="Genomic_DNA"/>
</dbReference>
<sequence length="423" mass="49021">MWEVEDIKEACDRIERNTVYGAFKCCQQFFSSTMGHEEILKLRGFFEGKRLTWNALYKALDTTFSGRILSADESTLAKILSDRAAKEAWALEYFDGSNCLPLYHELENRGFREILPYIRTHYRLNLERFEKYNYNPKLVKAISSLFEAKMKKLKKRKSTIPPQIDLVHQILQEDIFAKINSWPALMEYVTLLVPRDASEGNVRSIHDTDNLYDALMALQILRDKAKNKYPITQITTCSLCWRVADPSTAKKKTKARCHVHLYEKAAEAPARKKAYARALEITKKLRHAHSSRSRLLAALIKFFPYDEKLIQIRLNHWSWWEHEPPQSVCPALGTPIFPDGFWEALPHVASFLRQQGCPLESQQAIIKAMMPLNSRADVQTAAACDQWITAWTDDIRYFLPVMAHAETWLAIYKELYPSLPVDM</sequence>
<dbReference type="RefSeq" id="WP_407844356.1">
    <property type="nucleotide sequence ID" value="NZ_BAAFSG010000001.1"/>
</dbReference>
<keyword evidence="2" id="KW-1185">Reference proteome</keyword>
<protein>
    <submittedName>
        <fullName evidence="1">Uncharacterized protein</fullName>
    </submittedName>
</protein>
<proteinExistence type="predicted"/>
<evidence type="ECO:0000313" key="2">
    <source>
        <dbReference type="Proteomes" id="UP001628192"/>
    </source>
</evidence>